<keyword evidence="4" id="KW-0029">Amino-acid transport</keyword>
<keyword evidence="5 7" id="KW-1133">Transmembrane helix</keyword>
<evidence type="ECO:0000256" key="3">
    <source>
        <dbReference type="ARBA" id="ARBA00022692"/>
    </source>
</evidence>
<evidence type="ECO:0000313" key="10">
    <source>
        <dbReference type="Proteomes" id="UP000239899"/>
    </source>
</evidence>
<feature type="transmembrane region" description="Helical" evidence="7">
    <location>
        <begin position="379"/>
        <end position="404"/>
    </location>
</feature>
<evidence type="ECO:0000256" key="5">
    <source>
        <dbReference type="ARBA" id="ARBA00022989"/>
    </source>
</evidence>
<dbReference type="AlphaFoldDB" id="A0A2P6TN98"/>
<keyword evidence="3 7" id="KW-0812">Transmembrane</keyword>
<keyword evidence="10" id="KW-1185">Reference proteome</keyword>
<proteinExistence type="predicted"/>
<feature type="domain" description="Amino acid transporter transmembrane" evidence="8">
    <location>
        <begin position="101"/>
        <end position="511"/>
    </location>
</feature>
<feature type="transmembrane region" description="Helical" evidence="7">
    <location>
        <begin position="132"/>
        <end position="154"/>
    </location>
</feature>
<evidence type="ECO:0000256" key="4">
    <source>
        <dbReference type="ARBA" id="ARBA00022970"/>
    </source>
</evidence>
<comment type="caution">
    <text evidence="9">The sequence shown here is derived from an EMBL/GenBank/DDBJ whole genome shotgun (WGS) entry which is preliminary data.</text>
</comment>
<keyword evidence="2" id="KW-0813">Transport</keyword>
<feature type="transmembrane region" description="Helical" evidence="7">
    <location>
        <begin position="296"/>
        <end position="316"/>
    </location>
</feature>
<comment type="subcellular location">
    <subcellularLocation>
        <location evidence="1">Membrane</location>
    </subcellularLocation>
</comment>
<evidence type="ECO:0000259" key="8">
    <source>
        <dbReference type="Pfam" id="PF01490"/>
    </source>
</evidence>
<evidence type="ECO:0000256" key="7">
    <source>
        <dbReference type="SAM" id="Phobius"/>
    </source>
</evidence>
<organism evidence="9 10">
    <name type="scientific">Chlorella sorokiniana</name>
    <name type="common">Freshwater green alga</name>
    <dbReference type="NCBI Taxonomy" id="3076"/>
    <lineage>
        <taxon>Eukaryota</taxon>
        <taxon>Viridiplantae</taxon>
        <taxon>Chlorophyta</taxon>
        <taxon>core chlorophytes</taxon>
        <taxon>Trebouxiophyceae</taxon>
        <taxon>Chlorellales</taxon>
        <taxon>Chlorellaceae</taxon>
        <taxon>Chlorella clade</taxon>
        <taxon>Chlorella</taxon>
    </lineage>
</organism>
<feature type="transmembrane region" description="Helical" evidence="7">
    <location>
        <begin position="486"/>
        <end position="511"/>
    </location>
</feature>
<evidence type="ECO:0000256" key="1">
    <source>
        <dbReference type="ARBA" id="ARBA00004370"/>
    </source>
</evidence>
<feature type="transmembrane region" description="Helical" evidence="7">
    <location>
        <begin position="337"/>
        <end position="359"/>
    </location>
</feature>
<dbReference type="GO" id="GO:0016020">
    <property type="term" value="C:membrane"/>
    <property type="evidence" value="ECO:0007669"/>
    <property type="project" value="UniProtKB-SubCell"/>
</dbReference>
<gene>
    <name evidence="9" type="ORF">C2E21_5487</name>
</gene>
<accession>A0A2P6TN98</accession>
<feature type="transmembrane region" description="Helical" evidence="7">
    <location>
        <begin position="453"/>
        <end position="474"/>
    </location>
</feature>
<evidence type="ECO:0000256" key="6">
    <source>
        <dbReference type="ARBA" id="ARBA00023136"/>
    </source>
</evidence>
<feature type="transmembrane region" description="Helical" evidence="7">
    <location>
        <begin position="254"/>
        <end position="276"/>
    </location>
</feature>
<feature type="transmembrane region" description="Helical" evidence="7">
    <location>
        <begin position="424"/>
        <end position="447"/>
    </location>
</feature>
<feature type="transmembrane region" description="Helical" evidence="7">
    <location>
        <begin position="189"/>
        <end position="210"/>
    </location>
</feature>
<feature type="transmembrane region" description="Helical" evidence="7">
    <location>
        <begin position="107"/>
        <end position="126"/>
    </location>
</feature>
<feature type="transmembrane region" description="Helical" evidence="7">
    <location>
        <begin position="230"/>
        <end position="247"/>
    </location>
</feature>
<keyword evidence="6 7" id="KW-0472">Membrane</keyword>
<dbReference type="GO" id="GO:0006865">
    <property type="term" value="P:amino acid transport"/>
    <property type="evidence" value="ECO:0007669"/>
    <property type="project" value="UniProtKB-KW"/>
</dbReference>
<dbReference type="EMBL" id="LHPG02000010">
    <property type="protein sequence ID" value="PRW50799.1"/>
    <property type="molecule type" value="Genomic_DNA"/>
</dbReference>
<dbReference type="InterPro" id="IPR013057">
    <property type="entry name" value="AA_transpt_TM"/>
</dbReference>
<reference evidence="9 10" key="1">
    <citation type="journal article" date="2018" name="Plant J.">
        <title>Genome sequences of Chlorella sorokiniana UTEX 1602 and Micractinium conductrix SAG 241.80: implications to maltose excretion by a green alga.</title>
        <authorList>
            <person name="Arriola M.B."/>
            <person name="Velmurugan N."/>
            <person name="Zhang Y."/>
            <person name="Plunkett M.H."/>
            <person name="Hondzo H."/>
            <person name="Barney B.M."/>
        </authorList>
    </citation>
    <scope>NUCLEOTIDE SEQUENCE [LARGE SCALE GENOMIC DNA]</scope>
    <source>
        <strain evidence="10">UTEX 1602</strain>
    </source>
</reference>
<dbReference type="Proteomes" id="UP000239899">
    <property type="component" value="Unassembled WGS sequence"/>
</dbReference>
<protein>
    <submittedName>
        <fullName evidence="9">Lysine histidine transporter 1-like</fullName>
    </submittedName>
</protein>
<dbReference type="Pfam" id="PF01490">
    <property type="entry name" value="Aa_trans"/>
    <property type="match status" value="1"/>
</dbReference>
<name>A0A2P6TN98_CHLSO</name>
<evidence type="ECO:0000313" key="9">
    <source>
        <dbReference type="EMBL" id="PRW50799.1"/>
    </source>
</evidence>
<sequence length="521" mass="55777">MAAPSDRASADSAAVMKSPFDVDDVKMDAAGSGGAPMAVIDLEARPSALGSGLSQRLSALGQNLSHRISALSHQMDEHGLTRISAVKVLTDDKDTVTEPGRAGWIEVTLHLITVMFGAGVLGLPYAMASQGWALGICMLALATGASAYSAFLLAELHTLRDGRRVRTLRALGEEIWGNRGRRWIVTLQLIDMVGGSLIYTVVGGTSIMNIINQCVGANGAACDNHEYKTWPWTICFGGAMILLSQFPDFHALTLVSFVGAVMPIVYASIAFISILVHGQVENVDYSMIQKSDTVSTVMNVFSGIGAMYYAYGGQVVQNEVTAMVKAPPKVIQSMRKALSVTYTVIGISYFAVAIAGFAMFGNTVTGNVLQSLSSEGAAIAANIAVLLHVGAAFQAFSMTVYLMLEEQVTKRNWLPKPIARRPWVFRFTIRTLYVVIVTFFAALIPFFNQLSGLKGGACMVPLCFIIPVALWSSYNKGYTASKLRLAFNYALIAVLAAIAAVATVGSIYKIIKSASTFQVFA</sequence>
<dbReference type="OrthoDB" id="40134at2759"/>
<evidence type="ECO:0000256" key="2">
    <source>
        <dbReference type="ARBA" id="ARBA00022448"/>
    </source>
</evidence>
<dbReference type="PANTHER" id="PTHR48017">
    <property type="entry name" value="OS05G0424000 PROTEIN-RELATED"/>
    <property type="match status" value="1"/>
</dbReference>